<proteinExistence type="predicted"/>
<dbReference type="AlphaFoldDB" id="A0A7W5Y8K7"/>
<reference evidence="1 2" key="1">
    <citation type="submission" date="2020-08" db="EMBL/GenBank/DDBJ databases">
        <title>Sequencing the genomes of 1000 actinobacteria strains.</title>
        <authorList>
            <person name="Klenk H.-P."/>
        </authorList>
    </citation>
    <scope>NUCLEOTIDE SEQUENCE [LARGE SCALE GENOMIC DNA]</scope>
    <source>
        <strain evidence="1 2">DSM 44320</strain>
    </source>
</reference>
<dbReference type="RefSeq" id="WP_183650796.1">
    <property type="nucleotide sequence ID" value="NZ_BAAAXX010000048.1"/>
</dbReference>
<accession>A0A7W5Y8K7</accession>
<dbReference type="Proteomes" id="UP000579945">
    <property type="component" value="Unassembled WGS sequence"/>
</dbReference>
<evidence type="ECO:0000313" key="1">
    <source>
        <dbReference type="EMBL" id="MBB3728613.1"/>
    </source>
</evidence>
<keyword evidence="2" id="KW-1185">Reference proteome</keyword>
<dbReference type="EMBL" id="JACIBV010000001">
    <property type="protein sequence ID" value="MBB3728613.1"/>
    <property type="molecule type" value="Genomic_DNA"/>
</dbReference>
<gene>
    <name evidence="1" type="ORF">FHR33_004473</name>
</gene>
<name>A0A7W5Y8K7_9ACTN</name>
<dbReference type="GeneID" id="95390840"/>
<comment type="caution">
    <text evidence="1">The sequence shown here is derived from an EMBL/GenBank/DDBJ whole genome shotgun (WGS) entry which is preliminary data.</text>
</comment>
<evidence type="ECO:0000313" key="2">
    <source>
        <dbReference type="Proteomes" id="UP000579945"/>
    </source>
</evidence>
<organism evidence="1 2">
    <name type="scientific">Nonomuraea dietziae</name>
    <dbReference type="NCBI Taxonomy" id="65515"/>
    <lineage>
        <taxon>Bacteria</taxon>
        <taxon>Bacillati</taxon>
        <taxon>Actinomycetota</taxon>
        <taxon>Actinomycetes</taxon>
        <taxon>Streptosporangiales</taxon>
        <taxon>Streptosporangiaceae</taxon>
        <taxon>Nonomuraea</taxon>
    </lineage>
</organism>
<protein>
    <submittedName>
        <fullName evidence="1">Uncharacterized protein</fullName>
    </submittedName>
</protein>
<sequence>MTICCHEEGEPCWFADIDDFGCHGRFAAFVAEELELVRYGAAVPA</sequence>